<feature type="transmembrane region" description="Helical" evidence="1">
    <location>
        <begin position="35"/>
        <end position="54"/>
    </location>
</feature>
<feature type="transmembrane region" description="Helical" evidence="1">
    <location>
        <begin position="7"/>
        <end position="29"/>
    </location>
</feature>
<keyword evidence="3" id="KW-1185">Reference proteome</keyword>
<dbReference type="AlphaFoldDB" id="A0AAV4J926"/>
<reference evidence="2 3" key="1">
    <citation type="journal article" date="2021" name="Elife">
        <title>Chloroplast acquisition without the gene transfer in kleptoplastic sea slugs, Plakobranchus ocellatus.</title>
        <authorList>
            <person name="Maeda T."/>
            <person name="Takahashi S."/>
            <person name="Yoshida T."/>
            <person name="Shimamura S."/>
            <person name="Takaki Y."/>
            <person name="Nagai Y."/>
            <person name="Toyoda A."/>
            <person name="Suzuki Y."/>
            <person name="Arimoto A."/>
            <person name="Ishii H."/>
            <person name="Satoh N."/>
            <person name="Nishiyama T."/>
            <person name="Hasebe M."/>
            <person name="Maruyama T."/>
            <person name="Minagawa J."/>
            <person name="Obokata J."/>
            <person name="Shigenobu S."/>
        </authorList>
    </citation>
    <scope>NUCLEOTIDE SEQUENCE [LARGE SCALE GENOMIC DNA]</scope>
</reference>
<evidence type="ECO:0000256" key="1">
    <source>
        <dbReference type="SAM" id="Phobius"/>
    </source>
</evidence>
<proteinExistence type="predicted"/>
<evidence type="ECO:0000313" key="2">
    <source>
        <dbReference type="EMBL" id="GFS19289.1"/>
    </source>
</evidence>
<accession>A0AAV4J926</accession>
<gene>
    <name evidence="2" type="ORF">ElyMa_003285300</name>
</gene>
<evidence type="ECO:0008006" key="4">
    <source>
        <dbReference type="Google" id="ProtNLM"/>
    </source>
</evidence>
<dbReference type="Proteomes" id="UP000762676">
    <property type="component" value="Unassembled WGS sequence"/>
</dbReference>
<comment type="caution">
    <text evidence="2">The sequence shown here is derived from an EMBL/GenBank/DDBJ whole genome shotgun (WGS) entry which is preliminary data.</text>
</comment>
<organism evidence="2 3">
    <name type="scientific">Elysia marginata</name>
    <dbReference type="NCBI Taxonomy" id="1093978"/>
    <lineage>
        <taxon>Eukaryota</taxon>
        <taxon>Metazoa</taxon>
        <taxon>Spiralia</taxon>
        <taxon>Lophotrochozoa</taxon>
        <taxon>Mollusca</taxon>
        <taxon>Gastropoda</taxon>
        <taxon>Heterobranchia</taxon>
        <taxon>Euthyneura</taxon>
        <taxon>Panpulmonata</taxon>
        <taxon>Sacoglossa</taxon>
        <taxon>Placobranchoidea</taxon>
        <taxon>Plakobranchidae</taxon>
        <taxon>Elysia</taxon>
    </lineage>
</organism>
<dbReference type="EMBL" id="BMAT01006755">
    <property type="protein sequence ID" value="GFS19289.1"/>
    <property type="molecule type" value="Genomic_DNA"/>
</dbReference>
<name>A0AAV4J926_9GAST</name>
<keyword evidence="1" id="KW-0472">Membrane</keyword>
<protein>
    <recommendedName>
        <fullName evidence="4">G-protein coupled receptors family 1 profile domain-containing protein</fullName>
    </recommendedName>
</protein>
<sequence>MTLAMRKLAGISCIDTVLVVTILTSRFIVVLRISISLLCVYFPISVSLPTYLALRITRETYHFRSSSRQSPAIERLCYVKQQRTVWCAFLQQFYTSRDLERKKKRVVASQVRPAPRSNHVITMCALRIGEAGQGAGARGVLRGAANLIKHSQPHFALKWNEK</sequence>
<keyword evidence="1" id="KW-0812">Transmembrane</keyword>
<keyword evidence="1" id="KW-1133">Transmembrane helix</keyword>
<evidence type="ECO:0000313" key="3">
    <source>
        <dbReference type="Proteomes" id="UP000762676"/>
    </source>
</evidence>